<protein>
    <recommendedName>
        <fullName evidence="5 14">Pyruvate kinase</fullName>
        <ecNumber evidence="4 14">2.7.1.40</ecNumber>
    </recommendedName>
</protein>
<organism evidence="16 17">
    <name type="scientific">Neobacillus bataviensis</name>
    <dbReference type="NCBI Taxonomy" id="220685"/>
    <lineage>
        <taxon>Bacteria</taxon>
        <taxon>Bacillati</taxon>
        <taxon>Bacillota</taxon>
        <taxon>Bacilli</taxon>
        <taxon>Bacillales</taxon>
        <taxon>Bacillaceae</taxon>
        <taxon>Neobacillus</taxon>
    </lineage>
</organism>
<dbReference type="PANTHER" id="PTHR11817">
    <property type="entry name" value="PYRUVATE KINASE"/>
    <property type="match status" value="1"/>
</dbReference>
<keyword evidence="7" id="KW-0479">Metal-binding</keyword>
<dbReference type="GO" id="GO:0016301">
    <property type="term" value="F:kinase activity"/>
    <property type="evidence" value="ECO:0007669"/>
    <property type="project" value="UniProtKB-KW"/>
</dbReference>
<dbReference type="GO" id="GO:0005524">
    <property type="term" value="F:ATP binding"/>
    <property type="evidence" value="ECO:0007669"/>
    <property type="project" value="UniProtKB-KW"/>
</dbReference>
<dbReference type="Gene3D" id="2.40.33.10">
    <property type="entry name" value="PK beta-barrel domain-like"/>
    <property type="match status" value="1"/>
</dbReference>
<sequence length="499" mass="56181">MAQIPLNQRELPRRIESIYKQIIQASDHAEDHHEFQDDARICRDNLISYLGFREQNLLGIRQELKEKGLADLFQSPTHLLYTLEKILSYLNISLPSQKNLMVSTPYDSRKILKKRTDELFGNRMQPNQPAIMVTVDSKVLNNPNQIEQLILNGMNIARINCAHDDPEIWKQIIDAIRDVEKKLRIEGKYQKTECKIYMDLAGPKVRVGKLPDAPIYVSKGDRLRLYLNSDTEGHSVVEGTPAGVPVTLEKAFRNVRVNDSIFIDDGKIHGIVSQVTKEFVEVEIHSPAPKPVRVKEGKGLNLPDSLLSLNLPALTEKDLADIPFITKHADILGISFVHSPLDLRKLRQELEILKRTDIGVVAKIETKDAIHNLARILLEGLHFNRFGIMLARGDLTVEVGPENLSFVQDEILTICSAAYTPVIWATGVLEKLTKKGIPARAEITDAAYGSRANCIMLNKGPFVVDALKMLVKLLRTVEVIPARQKPLIDLTAQFGVFKK</sequence>
<comment type="caution">
    <text evidence="16">The sequence shown here is derived from an EMBL/GenBank/DDBJ whole genome shotgun (WGS) entry which is preliminary data.</text>
</comment>
<dbReference type="AlphaFoldDB" id="A0A561CK86"/>
<dbReference type="GO" id="GO:0000287">
    <property type="term" value="F:magnesium ion binding"/>
    <property type="evidence" value="ECO:0007669"/>
    <property type="project" value="InterPro"/>
</dbReference>
<dbReference type="RefSeq" id="WP_186446654.1">
    <property type="nucleotide sequence ID" value="NZ_VIVN01000021.1"/>
</dbReference>
<dbReference type="GO" id="GO:0030955">
    <property type="term" value="F:potassium ion binding"/>
    <property type="evidence" value="ECO:0007669"/>
    <property type="project" value="InterPro"/>
</dbReference>
<evidence type="ECO:0000256" key="1">
    <source>
        <dbReference type="ARBA" id="ARBA00001958"/>
    </source>
</evidence>
<evidence type="ECO:0000256" key="10">
    <source>
        <dbReference type="ARBA" id="ARBA00022840"/>
    </source>
</evidence>
<keyword evidence="12 14" id="KW-0324">Glycolysis</keyword>
<dbReference type="GO" id="GO:0004743">
    <property type="term" value="F:pyruvate kinase activity"/>
    <property type="evidence" value="ECO:0007669"/>
    <property type="project" value="UniProtKB-EC"/>
</dbReference>
<evidence type="ECO:0000256" key="13">
    <source>
        <dbReference type="ARBA" id="ARBA00023317"/>
    </source>
</evidence>
<dbReference type="EC" id="2.7.1.40" evidence="4 14"/>
<dbReference type="SUPFAM" id="SSF50800">
    <property type="entry name" value="PK beta-barrel domain-like"/>
    <property type="match status" value="1"/>
</dbReference>
<keyword evidence="17" id="KW-1185">Reference proteome</keyword>
<evidence type="ECO:0000256" key="4">
    <source>
        <dbReference type="ARBA" id="ARBA00012142"/>
    </source>
</evidence>
<evidence type="ECO:0000256" key="6">
    <source>
        <dbReference type="ARBA" id="ARBA00022679"/>
    </source>
</evidence>
<evidence type="ECO:0000313" key="17">
    <source>
        <dbReference type="Proteomes" id="UP000319671"/>
    </source>
</evidence>
<accession>A0A561CK86</accession>
<keyword evidence="10" id="KW-0067">ATP-binding</keyword>
<dbReference type="InterPro" id="IPR011037">
    <property type="entry name" value="Pyrv_Knase-like_insert_dom_sf"/>
</dbReference>
<comment type="cofactor">
    <cofactor evidence="1">
        <name>K(+)</name>
        <dbReference type="ChEBI" id="CHEBI:29103"/>
    </cofactor>
</comment>
<reference evidence="16 17" key="1">
    <citation type="submission" date="2019-06" db="EMBL/GenBank/DDBJ databases">
        <title>Sorghum-associated microbial communities from plants grown in Nebraska, USA.</title>
        <authorList>
            <person name="Schachtman D."/>
        </authorList>
    </citation>
    <scope>NUCLEOTIDE SEQUENCE [LARGE SCALE GENOMIC DNA]</scope>
    <source>
        <strain evidence="16 17">2482</strain>
    </source>
</reference>
<dbReference type="EMBL" id="VIVN01000021">
    <property type="protein sequence ID" value="TWD91613.1"/>
    <property type="molecule type" value="Genomic_DNA"/>
</dbReference>
<dbReference type="InterPro" id="IPR015813">
    <property type="entry name" value="Pyrv/PenolPyrv_kinase-like_dom"/>
</dbReference>
<comment type="similarity">
    <text evidence="3 14">Belongs to the pyruvate kinase family.</text>
</comment>
<dbReference type="InterPro" id="IPR015793">
    <property type="entry name" value="Pyrv_Knase_brl"/>
</dbReference>
<feature type="domain" description="Pyruvate kinase barrel" evidence="15">
    <location>
        <begin position="132"/>
        <end position="457"/>
    </location>
</feature>
<evidence type="ECO:0000259" key="15">
    <source>
        <dbReference type="Pfam" id="PF00224"/>
    </source>
</evidence>
<dbReference type="InterPro" id="IPR001697">
    <property type="entry name" value="Pyr_Knase"/>
</dbReference>
<gene>
    <name evidence="16" type="ORF">FB550_12155</name>
</gene>
<evidence type="ECO:0000313" key="16">
    <source>
        <dbReference type="EMBL" id="TWD91613.1"/>
    </source>
</evidence>
<dbReference type="PRINTS" id="PR01050">
    <property type="entry name" value="PYRUVTKNASE"/>
</dbReference>
<dbReference type="Pfam" id="PF00224">
    <property type="entry name" value="PK"/>
    <property type="match status" value="1"/>
</dbReference>
<dbReference type="InterPro" id="IPR018209">
    <property type="entry name" value="Pyrv_Knase_AS"/>
</dbReference>
<keyword evidence="6 14" id="KW-0808">Transferase</keyword>
<evidence type="ECO:0000256" key="7">
    <source>
        <dbReference type="ARBA" id="ARBA00022723"/>
    </source>
</evidence>
<evidence type="ECO:0000256" key="2">
    <source>
        <dbReference type="ARBA" id="ARBA00004997"/>
    </source>
</evidence>
<keyword evidence="11 14" id="KW-0460">Magnesium</keyword>
<comment type="pathway">
    <text evidence="2 14">Carbohydrate degradation; glycolysis; pyruvate from D-glyceraldehyde 3-phosphate: step 5/5.</text>
</comment>
<keyword evidence="9 14" id="KW-0418">Kinase</keyword>
<evidence type="ECO:0000256" key="8">
    <source>
        <dbReference type="ARBA" id="ARBA00022741"/>
    </source>
</evidence>
<dbReference type="SUPFAM" id="SSF51621">
    <property type="entry name" value="Phosphoenolpyruvate/pyruvate domain"/>
    <property type="match status" value="1"/>
</dbReference>
<evidence type="ECO:0000256" key="14">
    <source>
        <dbReference type="RuleBase" id="RU000504"/>
    </source>
</evidence>
<proteinExistence type="inferred from homology"/>
<dbReference type="Proteomes" id="UP000319671">
    <property type="component" value="Unassembled WGS sequence"/>
</dbReference>
<dbReference type="UniPathway" id="UPA00109">
    <property type="reaction ID" value="UER00188"/>
</dbReference>
<evidence type="ECO:0000256" key="11">
    <source>
        <dbReference type="ARBA" id="ARBA00022842"/>
    </source>
</evidence>
<dbReference type="PROSITE" id="PS00110">
    <property type="entry name" value="PYRUVATE_KINASE"/>
    <property type="match status" value="1"/>
</dbReference>
<comment type="catalytic activity">
    <reaction evidence="14">
        <text>pyruvate + ATP = phosphoenolpyruvate + ADP + H(+)</text>
        <dbReference type="Rhea" id="RHEA:18157"/>
        <dbReference type="ChEBI" id="CHEBI:15361"/>
        <dbReference type="ChEBI" id="CHEBI:15378"/>
        <dbReference type="ChEBI" id="CHEBI:30616"/>
        <dbReference type="ChEBI" id="CHEBI:58702"/>
        <dbReference type="ChEBI" id="CHEBI:456216"/>
        <dbReference type="EC" id="2.7.1.40"/>
    </reaction>
</comment>
<evidence type="ECO:0000256" key="3">
    <source>
        <dbReference type="ARBA" id="ARBA00008663"/>
    </source>
</evidence>
<name>A0A561CK86_9BACI</name>
<evidence type="ECO:0000256" key="5">
    <source>
        <dbReference type="ARBA" id="ARBA00018587"/>
    </source>
</evidence>
<dbReference type="InterPro" id="IPR015806">
    <property type="entry name" value="Pyrv_Knase_insert_dom_sf"/>
</dbReference>
<dbReference type="InterPro" id="IPR040442">
    <property type="entry name" value="Pyrv_kinase-like_dom_sf"/>
</dbReference>
<evidence type="ECO:0000256" key="12">
    <source>
        <dbReference type="ARBA" id="ARBA00023152"/>
    </source>
</evidence>
<dbReference type="Gene3D" id="3.20.20.60">
    <property type="entry name" value="Phosphoenolpyruvate-binding domains"/>
    <property type="match status" value="1"/>
</dbReference>
<evidence type="ECO:0000256" key="9">
    <source>
        <dbReference type="ARBA" id="ARBA00022777"/>
    </source>
</evidence>
<keyword evidence="8" id="KW-0547">Nucleotide-binding</keyword>
<keyword evidence="13 16" id="KW-0670">Pyruvate</keyword>